<name>A0ACB9GZ50_CICIN</name>
<keyword evidence="2" id="KW-1185">Reference proteome</keyword>
<dbReference type="EMBL" id="CM042009">
    <property type="protein sequence ID" value="KAI3788858.1"/>
    <property type="molecule type" value="Genomic_DNA"/>
</dbReference>
<evidence type="ECO:0000313" key="1">
    <source>
        <dbReference type="EMBL" id="KAI3788858.1"/>
    </source>
</evidence>
<dbReference type="Proteomes" id="UP001055811">
    <property type="component" value="Linkage Group LG01"/>
</dbReference>
<proteinExistence type="predicted"/>
<accession>A0ACB9GZ50</accession>
<reference evidence="2" key="1">
    <citation type="journal article" date="2022" name="Mol. Ecol. Resour.">
        <title>The genomes of chicory, endive, great burdock and yacon provide insights into Asteraceae palaeo-polyploidization history and plant inulin production.</title>
        <authorList>
            <person name="Fan W."/>
            <person name="Wang S."/>
            <person name="Wang H."/>
            <person name="Wang A."/>
            <person name="Jiang F."/>
            <person name="Liu H."/>
            <person name="Zhao H."/>
            <person name="Xu D."/>
            <person name="Zhang Y."/>
        </authorList>
    </citation>
    <scope>NUCLEOTIDE SEQUENCE [LARGE SCALE GENOMIC DNA]</scope>
    <source>
        <strain evidence="2">cv. Punajuju</strain>
    </source>
</reference>
<evidence type="ECO:0000313" key="2">
    <source>
        <dbReference type="Proteomes" id="UP001055811"/>
    </source>
</evidence>
<sequence>MHSQHQIAARYCLKAYRLRPENALLNLCAGTALINLALGTIFAFQITARVLDEEWMAYFKDQNYIPYAINSHNKDTIKEFLKPFTS</sequence>
<gene>
    <name evidence="1" type="ORF">L2E82_01636</name>
</gene>
<organism evidence="1 2">
    <name type="scientific">Cichorium intybus</name>
    <name type="common">Chicory</name>
    <dbReference type="NCBI Taxonomy" id="13427"/>
    <lineage>
        <taxon>Eukaryota</taxon>
        <taxon>Viridiplantae</taxon>
        <taxon>Streptophyta</taxon>
        <taxon>Embryophyta</taxon>
        <taxon>Tracheophyta</taxon>
        <taxon>Spermatophyta</taxon>
        <taxon>Magnoliopsida</taxon>
        <taxon>eudicotyledons</taxon>
        <taxon>Gunneridae</taxon>
        <taxon>Pentapetalae</taxon>
        <taxon>asterids</taxon>
        <taxon>campanulids</taxon>
        <taxon>Asterales</taxon>
        <taxon>Asteraceae</taxon>
        <taxon>Cichorioideae</taxon>
        <taxon>Cichorieae</taxon>
        <taxon>Cichoriinae</taxon>
        <taxon>Cichorium</taxon>
    </lineage>
</organism>
<comment type="caution">
    <text evidence="1">The sequence shown here is derived from an EMBL/GenBank/DDBJ whole genome shotgun (WGS) entry which is preliminary data.</text>
</comment>
<reference evidence="1 2" key="2">
    <citation type="journal article" date="2022" name="Mol. Ecol. Resour.">
        <title>The genomes of chicory, endive, great burdock and yacon provide insights into Asteraceae paleo-polyploidization history and plant inulin production.</title>
        <authorList>
            <person name="Fan W."/>
            <person name="Wang S."/>
            <person name="Wang H."/>
            <person name="Wang A."/>
            <person name="Jiang F."/>
            <person name="Liu H."/>
            <person name="Zhao H."/>
            <person name="Xu D."/>
            <person name="Zhang Y."/>
        </authorList>
    </citation>
    <scope>NUCLEOTIDE SEQUENCE [LARGE SCALE GENOMIC DNA]</scope>
    <source>
        <strain evidence="2">cv. Punajuju</strain>
        <tissue evidence="1">Leaves</tissue>
    </source>
</reference>
<protein>
    <submittedName>
        <fullName evidence="1">Uncharacterized protein</fullName>
    </submittedName>
</protein>